<organism evidence="11 14">
    <name type="scientific">Pseudoalteromonas piscicida</name>
    <dbReference type="NCBI Taxonomy" id="43662"/>
    <lineage>
        <taxon>Bacteria</taxon>
        <taxon>Pseudomonadati</taxon>
        <taxon>Pseudomonadota</taxon>
        <taxon>Gammaproteobacteria</taxon>
        <taxon>Alteromonadales</taxon>
        <taxon>Pseudoalteromonadaceae</taxon>
        <taxon>Pseudoalteromonas</taxon>
    </lineage>
</organism>
<keyword evidence="4 6" id="KW-0998">Cell outer membrane</keyword>
<feature type="domain" description="Outer membrane lipoprotein BamD-like" evidence="9">
    <location>
        <begin position="38"/>
        <end position="245"/>
    </location>
</feature>
<gene>
    <name evidence="6 11" type="primary">bamD</name>
    <name evidence="12" type="ORF">CWB74_16730</name>
    <name evidence="11" type="ORF">D0511_12875</name>
    <name evidence="10" type="ORF">PPIS_a2093</name>
</gene>
<dbReference type="NCBIfam" id="TIGR03302">
    <property type="entry name" value="OM_YfiO"/>
    <property type="match status" value="1"/>
</dbReference>
<dbReference type="PANTHER" id="PTHR37423:SF1">
    <property type="entry name" value="OUTER MEMBRANE PROTEIN ASSEMBLY FACTOR BAMD"/>
    <property type="match status" value="1"/>
</dbReference>
<evidence type="ECO:0000256" key="4">
    <source>
        <dbReference type="ARBA" id="ARBA00023237"/>
    </source>
</evidence>
<reference evidence="11 14" key="3">
    <citation type="submission" date="2018-08" db="EMBL/GenBank/DDBJ databases">
        <title>Whole Genome Sequences of Two Pseudoalteromonas piscicida Strains, DE1-A and DE2-A, which Exhibit Strong Antibacterial Activity against Vibrio vulnificus.</title>
        <authorList>
            <person name="Richards G.P."/>
            <person name="Needleman D.S."/>
            <person name="Watson M.A."/>
            <person name="Polson S.W."/>
        </authorList>
    </citation>
    <scope>NUCLEOTIDE SEQUENCE [LARGE SCALE GENOMIC DNA]</scope>
    <source>
        <strain evidence="11 14">DE2-A</strain>
    </source>
</reference>
<sequence length="254" mass="29120">MIKNLRTHAFRLALAASVLGLAACSSAPEQEDIERVPNKSAQALYEDAKQTLDSGLYARAIELLGAINARYPFGPYARQVQMDLVYAYYQTGNTDQALATIDRFIRLNPNHKDLDYMYYMRGLVSIKADENAFQEYFGVDRADRDANRTRVAFQDLTTLVKNYPNSPYAPEAKKRLVWLLNKMARYELRVAEYYFEREAYLAAANRGKYVVEHYSQSSYLTQAFDIMEKSYRKLGLPDLADNVKKAKSVNARNK</sequence>
<dbReference type="InterPro" id="IPR039565">
    <property type="entry name" value="BamD-like"/>
</dbReference>
<dbReference type="EMBL" id="CP031761">
    <property type="protein sequence ID" value="AXR02861.1"/>
    <property type="molecule type" value="Genomic_DNA"/>
</dbReference>
<evidence type="ECO:0000313" key="13">
    <source>
        <dbReference type="Proteomes" id="UP000016521"/>
    </source>
</evidence>
<dbReference type="GO" id="GO:1990063">
    <property type="term" value="C:Bam protein complex"/>
    <property type="evidence" value="ECO:0007669"/>
    <property type="project" value="TreeGrafter"/>
</dbReference>
<keyword evidence="3 6" id="KW-0564">Palmitate</keyword>
<dbReference type="CDD" id="cd15830">
    <property type="entry name" value="BamD"/>
    <property type="match status" value="1"/>
</dbReference>
<dbReference type="Pfam" id="PF13525">
    <property type="entry name" value="YfiO"/>
    <property type="match status" value="1"/>
</dbReference>
<comment type="subcellular location">
    <subcellularLocation>
        <location evidence="6">Cell outer membrane</location>
        <topology evidence="6">Lipid-anchor</topology>
    </subcellularLocation>
</comment>
<keyword evidence="5 6" id="KW-0449">Lipoprotein</keyword>
<evidence type="ECO:0000256" key="2">
    <source>
        <dbReference type="ARBA" id="ARBA00023136"/>
    </source>
</evidence>
<evidence type="ECO:0000256" key="7">
    <source>
        <dbReference type="PROSITE-ProRule" id="PRU00339"/>
    </source>
</evidence>
<dbReference type="InterPro" id="IPR017689">
    <property type="entry name" value="BamD"/>
</dbReference>
<dbReference type="EMBL" id="CP011924">
    <property type="protein sequence ID" value="ATD07116.1"/>
    <property type="molecule type" value="Genomic_DNA"/>
</dbReference>
<evidence type="ECO:0000313" key="11">
    <source>
        <dbReference type="EMBL" id="AXR02861.1"/>
    </source>
</evidence>
<evidence type="ECO:0000259" key="9">
    <source>
        <dbReference type="Pfam" id="PF13525"/>
    </source>
</evidence>
<comment type="function">
    <text evidence="6">Part of the outer membrane protein assembly complex, which is involved in assembly and insertion of beta-barrel proteins into the outer membrane.</text>
</comment>
<dbReference type="Proteomes" id="UP000258102">
    <property type="component" value="Chromosome 1"/>
</dbReference>
<dbReference type="HAMAP" id="MF_00922">
    <property type="entry name" value="OM_assembly_BamD"/>
    <property type="match status" value="1"/>
</dbReference>
<evidence type="ECO:0000313" key="14">
    <source>
        <dbReference type="Proteomes" id="UP000258102"/>
    </source>
</evidence>
<dbReference type="InterPro" id="IPR011990">
    <property type="entry name" value="TPR-like_helical_dom_sf"/>
</dbReference>
<evidence type="ECO:0000313" key="15">
    <source>
        <dbReference type="Proteomes" id="UP000305423"/>
    </source>
</evidence>
<feature type="repeat" description="TPR" evidence="7">
    <location>
        <begin position="78"/>
        <end position="111"/>
    </location>
</feature>
<dbReference type="Proteomes" id="UP000305423">
    <property type="component" value="Unassembled WGS sequence"/>
</dbReference>
<dbReference type="PANTHER" id="PTHR37423">
    <property type="entry name" value="SOLUBLE LYTIC MUREIN TRANSGLYCOSYLASE-RELATED"/>
    <property type="match status" value="1"/>
</dbReference>
<dbReference type="AlphaFoldDB" id="A0A0F4PIY7"/>
<evidence type="ECO:0000256" key="1">
    <source>
        <dbReference type="ARBA" id="ARBA00022729"/>
    </source>
</evidence>
<proteinExistence type="inferred from homology"/>
<dbReference type="Proteomes" id="UP000016521">
    <property type="component" value="Chromosome I"/>
</dbReference>
<evidence type="ECO:0000256" key="3">
    <source>
        <dbReference type="ARBA" id="ARBA00023139"/>
    </source>
</evidence>
<dbReference type="GO" id="GO:0043165">
    <property type="term" value="P:Gram-negative-bacterium-type cell outer membrane assembly"/>
    <property type="evidence" value="ECO:0007669"/>
    <property type="project" value="UniProtKB-UniRule"/>
</dbReference>
<dbReference type="KEGG" id="ppis:B1L02_04865"/>
<dbReference type="EMBL" id="PNEL01000045">
    <property type="protein sequence ID" value="TMN74998.1"/>
    <property type="molecule type" value="Genomic_DNA"/>
</dbReference>
<keyword evidence="2 6" id="KW-0472">Membrane</keyword>
<keyword evidence="1 6" id="KW-0732">Signal</keyword>
<evidence type="ECO:0000256" key="5">
    <source>
        <dbReference type="ARBA" id="ARBA00023288"/>
    </source>
</evidence>
<dbReference type="GeneID" id="98336436"/>
<reference evidence="12" key="5">
    <citation type="submission" date="2019-09" db="EMBL/GenBank/DDBJ databases">
        <title>Co-occurence of chitin degradation, pigmentation and bioactivity in marine Pseudoalteromonas.</title>
        <authorList>
            <person name="Sonnenschein E.C."/>
            <person name="Bech P.K."/>
        </authorList>
    </citation>
    <scope>NUCLEOTIDE SEQUENCE</scope>
    <source>
        <strain evidence="12">S1607</strain>
    </source>
</reference>
<dbReference type="GO" id="GO:0051205">
    <property type="term" value="P:protein insertion into membrane"/>
    <property type="evidence" value="ECO:0007669"/>
    <property type="project" value="UniProtKB-UniRule"/>
</dbReference>
<accession>A0A0F4PIY7</accession>
<dbReference type="Gene3D" id="1.25.40.10">
    <property type="entry name" value="Tetratricopeptide repeat domain"/>
    <property type="match status" value="1"/>
</dbReference>
<dbReference type="InterPro" id="IPR019734">
    <property type="entry name" value="TPR_rpt"/>
</dbReference>
<keyword evidence="13" id="KW-1185">Reference proteome</keyword>
<protein>
    <recommendedName>
        <fullName evidence="6">Outer membrane protein assembly factor BamD</fullName>
    </recommendedName>
</protein>
<feature type="chain" id="PRO_5014200038" description="Outer membrane protein assembly factor BamD" evidence="8">
    <location>
        <begin position="23"/>
        <end position="254"/>
    </location>
</feature>
<evidence type="ECO:0000313" key="10">
    <source>
        <dbReference type="EMBL" id="ATD07116.1"/>
    </source>
</evidence>
<keyword evidence="7" id="KW-0802">TPR repeat</keyword>
<comment type="similarity">
    <text evidence="6">Belongs to the BamD family.</text>
</comment>
<comment type="subunit">
    <text evidence="6">Part of the Bam complex.</text>
</comment>
<dbReference type="OrthoDB" id="9779191at2"/>
<reference evidence="12 15" key="2">
    <citation type="submission" date="2017-12" db="EMBL/GenBank/DDBJ databases">
        <authorList>
            <person name="Paulsen S."/>
            <person name="Gram L.K."/>
        </authorList>
    </citation>
    <scope>NUCLEOTIDE SEQUENCE [LARGE SCALE GENOMIC DNA]</scope>
    <source>
        <strain evidence="12 15">S1607</strain>
    </source>
</reference>
<dbReference type="PROSITE" id="PS50005">
    <property type="entry name" value="TPR"/>
    <property type="match status" value="1"/>
</dbReference>
<dbReference type="PROSITE" id="PS51257">
    <property type="entry name" value="PROKAR_LIPOPROTEIN"/>
    <property type="match status" value="1"/>
</dbReference>
<evidence type="ECO:0000256" key="8">
    <source>
        <dbReference type="SAM" id="SignalP"/>
    </source>
</evidence>
<evidence type="ECO:0000313" key="12">
    <source>
        <dbReference type="EMBL" id="TMN74998.1"/>
    </source>
</evidence>
<dbReference type="RefSeq" id="WP_010371025.1">
    <property type="nucleotide sequence ID" value="NZ_CP011924.1"/>
</dbReference>
<reference evidence="10 13" key="1">
    <citation type="submission" date="2015-06" db="EMBL/GenBank/DDBJ databases">
        <authorList>
            <person name="Xie B.-B."/>
            <person name="Rong J.-C."/>
            <person name="Qin Q.-L."/>
            <person name="Zhang Y.-Z."/>
        </authorList>
    </citation>
    <scope>NUCLEOTIDE SEQUENCE [LARGE SCALE GENOMIC DNA]</scope>
    <source>
        <strain evidence="10 13">JCM 20779</strain>
    </source>
</reference>
<feature type="signal peptide" evidence="8">
    <location>
        <begin position="1"/>
        <end position="22"/>
    </location>
</feature>
<reference evidence="15" key="4">
    <citation type="submission" date="2019-06" db="EMBL/GenBank/DDBJ databases">
        <title>Co-occurence of chitin degradation, pigmentation and bioactivity in marine Pseudoalteromonas.</title>
        <authorList>
            <person name="Sonnenschein E.C."/>
            <person name="Bech P.K."/>
        </authorList>
    </citation>
    <scope>NUCLEOTIDE SEQUENCE [LARGE SCALE GENOMIC DNA]</scope>
    <source>
        <strain evidence="15">S1607</strain>
    </source>
</reference>
<dbReference type="SUPFAM" id="SSF48452">
    <property type="entry name" value="TPR-like"/>
    <property type="match status" value="1"/>
</dbReference>
<evidence type="ECO:0000256" key="6">
    <source>
        <dbReference type="HAMAP-Rule" id="MF_00922"/>
    </source>
</evidence>
<name>A0A0F4PIY7_PSEO7</name>